<dbReference type="AlphaFoldDB" id="A0A438LZA9"/>
<feature type="signal peptide" evidence="2">
    <location>
        <begin position="1"/>
        <end position="20"/>
    </location>
</feature>
<feature type="chain" id="PRO_5039575288" description="Peptidase inhibitor family I36" evidence="2">
    <location>
        <begin position="21"/>
        <end position="191"/>
    </location>
</feature>
<evidence type="ECO:0000256" key="1">
    <source>
        <dbReference type="SAM" id="MobiDB-lite"/>
    </source>
</evidence>
<feature type="compositionally biased region" description="Polar residues" evidence="1">
    <location>
        <begin position="111"/>
        <end position="128"/>
    </location>
</feature>
<organism evidence="3 4">
    <name type="scientific">Nonomuraea polychroma</name>
    <dbReference type="NCBI Taxonomy" id="46176"/>
    <lineage>
        <taxon>Bacteria</taxon>
        <taxon>Bacillati</taxon>
        <taxon>Actinomycetota</taxon>
        <taxon>Actinomycetes</taxon>
        <taxon>Streptosporangiales</taxon>
        <taxon>Streptosporangiaceae</taxon>
        <taxon>Nonomuraea</taxon>
    </lineage>
</organism>
<dbReference type="EMBL" id="SAUN01000001">
    <property type="protein sequence ID" value="RVX38885.1"/>
    <property type="molecule type" value="Genomic_DNA"/>
</dbReference>
<feature type="compositionally biased region" description="Basic residues" evidence="1">
    <location>
        <begin position="132"/>
        <end position="152"/>
    </location>
</feature>
<evidence type="ECO:0000256" key="2">
    <source>
        <dbReference type="SAM" id="SignalP"/>
    </source>
</evidence>
<evidence type="ECO:0000313" key="3">
    <source>
        <dbReference type="EMBL" id="RVX38885.1"/>
    </source>
</evidence>
<protein>
    <recommendedName>
        <fullName evidence="5">Peptidase inhibitor family I36</fullName>
    </recommendedName>
</protein>
<reference evidence="3 4" key="1">
    <citation type="submission" date="2019-01" db="EMBL/GenBank/DDBJ databases">
        <title>Sequencing the genomes of 1000 actinobacteria strains.</title>
        <authorList>
            <person name="Klenk H.-P."/>
        </authorList>
    </citation>
    <scope>NUCLEOTIDE SEQUENCE [LARGE SCALE GENOMIC DNA]</scope>
    <source>
        <strain evidence="3 4">DSM 43925</strain>
    </source>
</reference>
<evidence type="ECO:0000313" key="4">
    <source>
        <dbReference type="Proteomes" id="UP000284824"/>
    </source>
</evidence>
<proteinExistence type="predicted"/>
<evidence type="ECO:0008006" key="5">
    <source>
        <dbReference type="Google" id="ProtNLM"/>
    </source>
</evidence>
<gene>
    <name evidence="3" type="ORF">EDD27_1213</name>
</gene>
<feature type="region of interest" description="Disordered" evidence="1">
    <location>
        <begin position="102"/>
        <end position="152"/>
    </location>
</feature>
<comment type="caution">
    <text evidence="3">The sequence shown here is derived from an EMBL/GenBank/DDBJ whole genome shotgun (WGS) entry which is preliminary data.</text>
</comment>
<dbReference type="RefSeq" id="WP_127931460.1">
    <property type="nucleotide sequence ID" value="NZ_SAUN01000001.1"/>
</dbReference>
<dbReference type="OrthoDB" id="3538714at2"/>
<name>A0A438LZA9_9ACTN</name>
<accession>A0A438LZA9</accession>
<keyword evidence="2" id="KW-0732">Signal</keyword>
<keyword evidence="4" id="KW-1185">Reference proteome</keyword>
<dbReference type="Proteomes" id="UP000284824">
    <property type="component" value="Unassembled WGS sequence"/>
</dbReference>
<sequence>MLRGMLAAGLTLAATGLVMAAGPAAQADQRAPYARAAAIVSADGTLTYGKNVIRSWRAGLGRYCVQVAPRVDVTDSLMQVNSREALRLAHVVYGSTSPVYRHPSPGYGNPSPVQRNPSPIYRSPSQGTRHIPPGHRHTPPGHRHTPPGHRHTPPVYGSPWSTCGQDNTVTVNVYHPSTGRLADGSFDLVIA</sequence>